<reference evidence="5" key="1">
    <citation type="submission" date="2025-08" db="UniProtKB">
        <authorList>
            <consortium name="RefSeq"/>
        </authorList>
    </citation>
    <scope>IDENTIFICATION</scope>
    <source>
        <tissue evidence="5">Adult</tissue>
    </source>
</reference>
<dbReference type="Proteomes" id="UP001652620">
    <property type="component" value="Chromosome 3"/>
</dbReference>
<evidence type="ECO:0000256" key="1">
    <source>
        <dbReference type="ARBA" id="ARBA00004496"/>
    </source>
</evidence>
<keyword evidence="3" id="KW-0175">Coiled coil</keyword>
<gene>
    <name evidence="5" type="primary">LOC105222678</name>
</gene>
<dbReference type="GO" id="GO:0008013">
    <property type="term" value="F:beta-catenin binding"/>
    <property type="evidence" value="ECO:0007669"/>
    <property type="project" value="TreeGrafter"/>
</dbReference>
<dbReference type="GO" id="GO:0098609">
    <property type="term" value="P:cell-cell adhesion"/>
    <property type="evidence" value="ECO:0007669"/>
    <property type="project" value="TreeGrafter"/>
</dbReference>
<evidence type="ECO:0000313" key="5">
    <source>
        <dbReference type="RefSeq" id="XP_011198403.2"/>
    </source>
</evidence>
<evidence type="ECO:0000256" key="2">
    <source>
        <dbReference type="ARBA" id="ARBA00022490"/>
    </source>
</evidence>
<keyword evidence="4" id="KW-1185">Reference proteome</keyword>
<dbReference type="GO" id="GO:0007349">
    <property type="term" value="P:cellularization"/>
    <property type="evidence" value="ECO:0007669"/>
    <property type="project" value="InterPro"/>
</dbReference>
<dbReference type="GO" id="GO:0016477">
    <property type="term" value="P:cell migration"/>
    <property type="evidence" value="ECO:0007669"/>
    <property type="project" value="TreeGrafter"/>
</dbReference>
<organism evidence="4 5">
    <name type="scientific">Bactrocera dorsalis</name>
    <name type="common">Oriental fruit fly</name>
    <name type="synonym">Dacus dorsalis</name>
    <dbReference type="NCBI Taxonomy" id="27457"/>
    <lineage>
        <taxon>Eukaryota</taxon>
        <taxon>Metazoa</taxon>
        <taxon>Ecdysozoa</taxon>
        <taxon>Arthropoda</taxon>
        <taxon>Hexapoda</taxon>
        <taxon>Insecta</taxon>
        <taxon>Pterygota</taxon>
        <taxon>Neoptera</taxon>
        <taxon>Endopterygota</taxon>
        <taxon>Diptera</taxon>
        <taxon>Brachycera</taxon>
        <taxon>Muscomorpha</taxon>
        <taxon>Tephritoidea</taxon>
        <taxon>Tephritidae</taxon>
        <taxon>Bactrocera</taxon>
        <taxon>Bactrocera</taxon>
    </lineage>
</organism>
<dbReference type="PANTHER" id="PTHR18914:SF33">
    <property type="entry name" value="RE47911P-RELATED"/>
    <property type="match status" value="1"/>
</dbReference>
<proteinExistence type="predicted"/>
<dbReference type="OrthoDB" id="6342160at2759"/>
<dbReference type="GO" id="GO:0005737">
    <property type="term" value="C:cytoplasm"/>
    <property type="evidence" value="ECO:0007669"/>
    <property type="project" value="UniProtKB-SubCell"/>
</dbReference>
<comment type="subcellular location">
    <subcellularLocation>
        <location evidence="1">Cytoplasm</location>
    </subcellularLocation>
</comment>
<dbReference type="PANTHER" id="PTHR18914">
    <property type="entry name" value="ALPHA CATENIN"/>
    <property type="match status" value="1"/>
</dbReference>
<dbReference type="FunCoup" id="A0A6I9V6S0">
    <property type="interactions" value="5"/>
</dbReference>
<name>A0A6I9V6S0_BACDO</name>
<dbReference type="KEGG" id="bdr:105222678"/>
<dbReference type="Gene3D" id="1.20.120.810">
    <property type="entry name" value="Vinculin, Vh2 four-helix bundle"/>
    <property type="match status" value="1"/>
</dbReference>
<dbReference type="InParanoid" id="A0A6I9V6S0"/>
<sequence>MTSVELQVLRTQLTKCREIICLGSSDMSTRIEWLNNFCGDFYIFANHLHKFIASEIKEDDHEGNEIMDNIFLCLAQVCLCTKYLERIIRAEDTARNAIPTSRKHFIDRIMLCFDKLEKSFTILSIATENKSQMSGYGFITLLDIAMDHIKEYSTYQEDMNTDTNELNQLEDALETSKDVYQAVRLMISHALALANVALIQDKTAISALCQKVLRECTAFQHECENNLKLIRTNNWHRRIKAIALGTSLTQLHQYIDGTVLRLIFLCFADLEKFSLDKLRAKIRQTRADDTELDEFIADFDVNLDRLAQIGLFAASDCLKPKLKTLVRSCMASLEALDSCIIPSLQAYNGTDMHTEILEQHFYEEINKFKTVLCEIVDAQPITRCFYELFNSCLADTEKQFNKSKLDDLVQMGEFLLQYFQYPANKKELQHSPIFKNNALELFQKFKLMLNECRAVLVCADQVNHVRIMKRFKILRAILRRFVDALEPTENVSAKKVDENLTVIQSTTTGVQTIDLNASQYMLDSIEPSICSILYRNETDEFTPRRRAATDSMRGNYSKCPLFQNDQPFSHTKLNDGGQSQFRQCRRSSAGCSGAGSSMRRKESLRTVMFKRQKSAETQKVCNFYLQNSASLQISEILDQLSEISGNSRSAKEENLLNTSIME</sequence>
<dbReference type="RefSeq" id="XP_011198403.2">
    <property type="nucleotide sequence ID" value="XM_011200101.4"/>
</dbReference>
<dbReference type="GO" id="GO:0005912">
    <property type="term" value="C:adherens junction"/>
    <property type="evidence" value="ECO:0007669"/>
    <property type="project" value="TreeGrafter"/>
</dbReference>
<feature type="coiled-coil region" evidence="3">
    <location>
        <begin position="152"/>
        <end position="179"/>
    </location>
</feature>
<keyword evidence="2" id="KW-0963">Cytoplasm</keyword>
<accession>A0A6I9V6S0</accession>
<dbReference type="GO" id="GO:0051015">
    <property type="term" value="F:actin filament binding"/>
    <property type="evidence" value="ECO:0007669"/>
    <property type="project" value="TreeGrafter"/>
</dbReference>
<dbReference type="GO" id="GO:0016342">
    <property type="term" value="C:catenin complex"/>
    <property type="evidence" value="ECO:0007669"/>
    <property type="project" value="TreeGrafter"/>
</dbReference>
<dbReference type="InterPro" id="IPR008837">
    <property type="entry name" value="Serendipity_A"/>
</dbReference>
<dbReference type="Pfam" id="PF05482">
    <property type="entry name" value="Serendipity_A"/>
    <property type="match status" value="1"/>
</dbReference>
<protein>
    <submittedName>
        <fullName evidence="5">Serendipity locus protein alpha isoform X1</fullName>
    </submittedName>
</protein>
<dbReference type="AlphaFoldDB" id="A0A6I9V6S0"/>
<evidence type="ECO:0000313" key="4">
    <source>
        <dbReference type="Proteomes" id="UP001652620"/>
    </source>
</evidence>
<dbReference type="GeneID" id="105222678"/>
<evidence type="ECO:0000256" key="3">
    <source>
        <dbReference type="SAM" id="Coils"/>
    </source>
</evidence>